<evidence type="ECO:0000313" key="2">
    <source>
        <dbReference type="Proteomes" id="UP000281261"/>
    </source>
</evidence>
<reference evidence="1 2" key="1">
    <citation type="submission" date="2018-06" db="EMBL/GenBank/DDBJ databases">
        <title>Extensive metabolic versatility and redundancy in microbially diverse, dynamic hydrothermal sediments.</title>
        <authorList>
            <person name="Dombrowski N."/>
            <person name="Teske A."/>
            <person name="Baker B.J."/>
        </authorList>
    </citation>
    <scope>NUCLEOTIDE SEQUENCE [LARGE SCALE GENOMIC DNA]</scope>
    <source>
        <strain evidence="1">B79_G16</strain>
    </source>
</reference>
<organism evidence="1 2">
    <name type="scientific">candidate division Kazan bacterium</name>
    <dbReference type="NCBI Taxonomy" id="2202143"/>
    <lineage>
        <taxon>Bacteria</taxon>
        <taxon>Bacteria division Kazan-3B-28</taxon>
    </lineage>
</organism>
<gene>
    <name evidence="1" type="ORF">DRH29_03010</name>
</gene>
<protein>
    <submittedName>
        <fullName evidence="1">Uncharacterized protein</fullName>
    </submittedName>
</protein>
<accession>A0A420ZCH1</accession>
<evidence type="ECO:0000313" key="1">
    <source>
        <dbReference type="EMBL" id="RLC37092.1"/>
    </source>
</evidence>
<sequence length="512" mass="57276">MSNAETTVIVEFNTGYSKKPFVCPATSRDNRYSTSAPIIFKAHQTLYPSKNIYEMEIYSSKGSAYYPYTSIFDDLFDLNQSPLTVSIKVVNVFGKGYVLRNGVVTSIKHTEIKINGQIIPGIKVIATDALSFYLSQITPNMPQKTGTIKNIMESIFREYSDYLGEFYVSVDKFDPSFKTSIQINFDGKNTLEDTLNNICQSQDWMWCVIDNVLYISKSINIPSYYTRIEKRIFGNIAISPILYYDKELKTHSMARFISGSTPDDPQHAEFYMYDLRPGMSLVFDSRGTENIRDEKIKFLVTSIIHRYNGIYLASIEGLILDKTQEKSHKFRYMLTKGIGDPVKFRYRIENSIKHNIDARPTFTIGKVLHQSNGLYDVVIGQSTLNPGTSGSLHNQNFNESLVLKNVPISSLFNEVGINSPQLPTGTKVLVVFNNSNINDPIIVGIVQNQTGLPYITINGNDIQIAGSPTGKVKLGGNATRSVARTMDTVEVPFMGATLIGTIKTGSNKVKAV</sequence>
<dbReference type="EMBL" id="QMNG01000012">
    <property type="protein sequence ID" value="RLC37092.1"/>
    <property type="molecule type" value="Genomic_DNA"/>
</dbReference>
<comment type="caution">
    <text evidence="1">The sequence shown here is derived from an EMBL/GenBank/DDBJ whole genome shotgun (WGS) entry which is preliminary data.</text>
</comment>
<name>A0A420ZCH1_UNCK3</name>
<proteinExistence type="predicted"/>
<dbReference type="AlphaFoldDB" id="A0A420ZCH1"/>
<dbReference type="Proteomes" id="UP000281261">
    <property type="component" value="Unassembled WGS sequence"/>
</dbReference>